<evidence type="ECO:0000259" key="3">
    <source>
        <dbReference type="PROSITE" id="PS50110"/>
    </source>
</evidence>
<keyword evidence="1 2" id="KW-0597">Phosphoprotein</keyword>
<dbReference type="PANTHER" id="PTHR44591">
    <property type="entry name" value="STRESS RESPONSE REGULATOR PROTEIN 1"/>
    <property type="match status" value="1"/>
</dbReference>
<dbReference type="SMART" id="SM00448">
    <property type="entry name" value="REC"/>
    <property type="match status" value="1"/>
</dbReference>
<evidence type="ECO:0000256" key="1">
    <source>
        <dbReference type="ARBA" id="ARBA00022553"/>
    </source>
</evidence>
<dbReference type="PANTHER" id="PTHR44591:SF3">
    <property type="entry name" value="RESPONSE REGULATORY DOMAIN-CONTAINING PROTEIN"/>
    <property type="match status" value="1"/>
</dbReference>
<name>A0A7T5UGK7_9BACT</name>
<dbReference type="PROSITE" id="PS50110">
    <property type="entry name" value="RESPONSE_REGULATORY"/>
    <property type="match status" value="1"/>
</dbReference>
<dbReference type="InterPro" id="IPR011006">
    <property type="entry name" value="CheY-like_superfamily"/>
</dbReference>
<dbReference type="EMBL" id="CP066681">
    <property type="protein sequence ID" value="QQG35425.1"/>
    <property type="molecule type" value="Genomic_DNA"/>
</dbReference>
<feature type="domain" description="Response regulatory" evidence="3">
    <location>
        <begin position="12"/>
        <end position="129"/>
    </location>
</feature>
<gene>
    <name evidence="4" type="ORF">HYS17_07705</name>
</gene>
<evidence type="ECO:0000313" key="4">
    <source>
        <dbReference type="EMBL" id="QQG35425.1"/>
    </source>
</evidence>
<dbReference type="InterPro" id="IPR001789">
    <property type="entry name" value="Sig_transdc_resp-reg_receiver"/>
</dbReference>
<dbReference type="InterPro" id="IPR050595">
    <property type="entry name" value="Bact_response_regulator"/>
</dbReference>
<evidence type="ECO:0000313" key="5">
    <source>
        <dbReference type="Proteomes" id="UP000595362"/>
    </source>
</evidence>
<feature type="modified residue" description="4-aspartylphosphate" evidence="2">
    <location>
        <position position="61"/>
    </location>
</feature>
<dbReference type="SUPFAM" id="SSF52172">
    <property type="entry name" value="CheY-like"/>
    <property type="match status" value="1"/>
</dbReference>
<sequence>MIINRKPAAQKSILVIEDEEALCEILQEELAAVGYKVTIARNGLEGLSRLQDIEPDVIICDRNMPAMSGHELLERLRNVYPQYKHLPFIFLTALSDPRDKHAVAHLRPYAYLEKPLDFQLLKRTIEEALGE</sequence>
<dbReference type="Gene3D" id="3.40.50.2300">
    <property type="match status" value="1"/>
</dbReference>
<accession>A0A7T5UGK7</accession>
<dbReference type="AlphaFoldDB" id="A0A7T5UGK7"/>
<dbReference type="CDD" id="cd00156">
    <property type="entry name" value="REC"/>
    <property type="match status" value="1"/>
</dbReference>
<organism evidence="4 5">
    <name type="scientific">Micavibrio aeruginosavorus</name>
    <dbReference type="NCBI Taxonomy" id="349221"/>
    <lineage>
        <taxon>Bacteria</taxon>
        <taxon>Pseudomonadati</taxon>
        <taxon>Bdellovibrionota</taxon>
        <taxon>Bdellovibrionia</taxon>
        <taxon>Bdellovibrionales</taxon>
        <taxon>Pseudobdellovibrionaceae</taxon>
        <taxon>Micavibrio</taxon>
    </lineage>
</organism>
<dbReference type="Pfam" id="PF00072">
    <property type="entry name" value="Response_reg"/>
    <property type="match status" value="1"/>
</dbReference>
<protein>
    <submittedName>
        <fullName evidence="4">Response regulator</fullName>
    </submittedName>
</protein>
<reference evidence="4 5" key="1">
    <citation type="submission" date="2020-07" db="EMBL/GenBank/DDBJ databases">
        <title>Huge and variable diversity of episymbiotic CPR bacteria and DPANN archaea in groundwater ecosystems.</title>
        <authorList>
            <person name="He C.Y."/>
            <person name="Keren R."/>
            <person name="Whittaker M."/>
            <person name="Farag I.F."/>
            <person name="Doudna J."/>
            <person name="Cate J.H.D."/>
            <person name="Banfield J.F."/>
        </authorList>
    </citation>
    <scope>NUCLEOTIDE SEQUENCE [LARGE SCALE GENOMIC DNA]</scope>
    <source>
        <strain evidence="4">NC_groundwater_70_Ag_B-0.1um_54_66</strain>
    </source>
</reference>
<dbReference type="Proteomes" id="UP000595362">
    <property type="component" value="Chromosome"/>
</dbReference>
<evidence type="ECO:0000256" key="2">
    <source>
        <dbReference type="PROSITE-ProRule" id="PRU00169"/>
    </source>
</evidence>
<dbReference type="GO" id="GO:0000160">
    <property type="term" value="P:phosphorelay signal transduction system"/>
    <property type="evidence" value="ECO:0007669"/>
    <property type="project" value="InterPro"/>
</dbReference>
<proteinExistence type="predicted"/>